<comment type="caution">
    <text evidence="2">The sequence shown here is derived from an EMBL/GenBank/DDBJ whole genome shotgun (WGS) entry which is preliminary data.</text>
</comment>
<feature type="transmembrane region" description="Helical" evidence="1">
    <location>
        <begin position="91"/>
        <end position="111"/>
    </location>
</feature>
<gene>
    <name evidence="2" type="ORF">S01H1_16972</name>
</gene>
<dbReference type="AlphaFoldDB" id="X0RXA0"/>
<evidence type="ECO:0000256" key="1">
    <source>
        <dbReference type="SAM" id="Phobius"/>
    </source>
</evidence>
<feature type="transmembrane region" description="Helical" evidence="1">
    <location>
        <begin position="64"/>
        <end position="84"/>
    </location>
</feature>
<feature type="non-terminal residue" evidence="2">
    <location>
        <position position="1"/>
    </location>
</feature>
<dbReference type="EMBL" id="BARS01008963">
    <property type="protein sequence ID" value="GAF68377.1"/>
    <property type="molecule type" value="Genomic_DNA"/>
</dbReference>
<sequence>PPSATEPQGAPTRRADEVLPSSRIVTEIGPAPAVRRPAMVIVTCVMLGLLAACFFLHFVGAGVYGAAAAAIGVILAAMAILRIWAGYWDGMIPAILFCLCVAGGAFLPSQFPAARAAFLAGAGLAFVLLSLTWLLRSGRDFFSG</sequence>
<proteinExistence type="predicted"/>
<keyword evidence="1" id="KW-0812">Transmembrane</keyword>
<name>X0RXA0_9ZZZZ</name>
<protein>
    <submittedName>
        <fullName evidence="2">Uncharacterized protein</fullName>
    </submittedName>
</protein>
<organism evidence="2">
    <name type="scientific">marine sediment metagenome</name>
    <dbReference type="NCBI Taxonomy" id="412755"/>
    <lineage>
        <taxon>unclassified sequences</taxon>
        <taxon>metagenomes</taxon>
        <taxon>ecological metagenomes</taxon>
    </lineage>
</organism>
<accession>X0RXA0</accession>
<reference evidence="2" key="1">
    <citation type="journal article" date="2014" name="Front. Microbiol.">
        <title>High frequency of phylogenetically diverse reductive dehalogenase-homologous genes in deep subseafloor sedimentary metagenomes.</title>
        <authorList>
            <person name="Kawai M."/>
            <person name="Futagami T."/>
            <person name="Toyoda A."/>
            <person name="Takaki Y."/>
            <person name="Nishi S."/>
            <person name="Hori S."/>
            <person name="Arai W."/>
            <person name="Tsubouchi T."/>
            <person name="Morono Y."/>
            <person name="Uchiyama I."/>
            <person name="Ito T."/>
            <person name="Fujiyama A."/>
            <person name="Inagaki F."/>
            <person name="Takami H."/>
        </authorList>
    </citation>
    <scope>NUCLEOTIDE SEQUENCE</scope>
    <source>
        <strain evidence="2">Expedition CK06-06</strain>
    </source>
</reference>
<keyword evidence="1" id="KW-0472">Membrane</keyword>
<keyword evidence="1" id="KW-1133">Transmembrane helix</keyword>
<feature type="transmembrane region" description="Helical" evidence="1">
    <location>
        <begin position="117"/>
        <end position="135"/>
    </location>
</feature>
<evidence type="ECO:0000313" key="2">
    <source>
        <dbReference type="EMBL" id="GAF68377.1"/>
    </source>
</evidence>
<feature type="transmembrane region" description="Helical" evidence="1">
    <location>
        <begin position="38"/>
        <end position="58"/>
    </location>
</feature>